<keyword evidence="1" id="KW-0344">Guanine-nucleotide releasing factor</keyword>
<gene>
    <name evidence="5" type="ORF">AYI70_g8600</name>
</gene>
<feature type="compositionally biased region" description="Polar residues" evidence="2">
    <location>
        <begin position="432"/>
        <end position="454"/>
    </location>
</feature>
<feature type="region of interest" description="Disordered" evidence="2">
    <location>
        <begin position="181"/>
        <end position="222"/>
    </location>
</feature>
<dbReference type="OrthoDB" id="2272012at2759"/>
<dbReference type="Pfam" id="PF00621">
    <property type="entry name" value="RhoGEF"/>
    <property type="match status" value="1"/>
</dbReference>
<feature type="compositionally biased region" description="Low complexity" evidence="2">
    <location>
        <begin position="495"/>
        <end position="514"/>
    </location>
</feature>
<dbReference type="CDD" id="cd00160">
    <property type="entry name" value="RhoGEF"/>
    <property type="match status" value="1"/>
</dbReference>
<evidence type="ECO:0000256" key="1">
    <source>
        <dbReference type="ARBA" id="ARBA00022658"/>
    </source>
</evidence>
<dbReference type="EMBL" id="LSSN01003556">
    <property type="protein sequence ID" value="OMJ13284.1"/>
    <property type="molecule type" value="Genomic_DNA"/>
</dbReference>
<proteinExistence type="predicted"/>
<dbReference type="InterPro" id="IPR052233">
    <property type="entry name" value="Rho-type_GEFs"/>
</dbReference>
<accession>A0A1R1XF70</accession>
<dbReference type="PROSITE" id="PS50010">
    <property type="entry name" value="DH_2"/>
    <property type="match status" value="1"/>
</dbReference>
<dbReference type="STRING" id="133412.A0A1R1XF70"/>
<dbReference type="PANTHER" id="PTHR46572:SF1">
    <property type="entry name" value="RHO1 GUANINE NUCLEOTIDE EXCHANGE FACTOR TUS1"/>
    <property type="match status" value="1"/>
</dbReference>
<sequence>MQHSYKKIVKYNDPLKQSSGKLASPGLELKQKFLNSLVIGNFYYRGIKYSGAFTGRHAIDTITESFGLPDRQLSLQVAKKLDKYNIYQAINNDQYPENNSLIDSSEVIYILTKEAFSCLLPDSSVLLNNNKIIKSSISPQTRPQNNPHTSNNAREINISSPKAVIKFPAQTSTPLVKIGDKSLPKFSEKHTNASKDLSIPPTPSKNKIPHNTARPSTSSIPKEIISSPALSDNWLSKSNSQKTHLSYNSSSNSSDKSPRIKSVADPDLTLKLNLDFERKLSIDIDKLINDPRRGSRSSPNSPITQNNKSNISNTNIYSTDKSTRRESPKCIINFSNASNTTNFFLNSDFSAATNNQDLFSNIDISTTSNSQDLFSNFELSSNSQKPELPSKTAYTLNSDFQRISDSTVIDANNSAYSSNDLYSNLPLTNSNSYNQTINNSQSTRHQPNDINNNRTDNHMSLSDRDSVRLSIAENILQQPSFNNANHKIDSDNESLDSLSSKDSSKNKASSSENNKTSHDPSAQRHRKKRESEILSIFSFDNVKLFNSNPFKNITQSMGKNKQHKKSNSVSSRSSSLNSNDNNIPRDFKEPPAIPKKQSFSSFLNKSNTSKNTAVEKDKTHTSKKSSSAKNSFSNLKKNFIGKDPFFFSQQNKVPTKLQKYSKSAINLNNSDQSTSISKKSIEISPNISLSAVKRPSLWAYSVPQEVVSSLTPEQIGWQESIYETIGTESDYVHDLKLIDQIYINPLKSSNIIPQNRFDSFTAKLFLNYKQLIEINSRLLEELEARQSLSPNGIISGVGDIFYNWSKNLDPFIYYSSNVQFSQVILEAEMHENEKFSNFVYSTESNVLARKLPIQSFIGRPTAKLARYPMLLSSILKRTPKVGFEDEISNLEHVIEVVKSALEYINDVNSSQSDKLRMMRLSTQIRTTAEEAEILDIQNENRRLLLEDDFYRNDGSILHAFLFDNCFILANKKKVSYAKGVFEYIVQKGPLPLMLLNVSPLSSNTNELVHPLAPKKTPFSRLPTIINKQSSQQSSQTNSQFYTHHYSSSSSSFAAVPNSNGPAPSNTLTSVNSSNNIQNNQNQNQKSGSYFSSSPALASKKSNSAFSASNFSALSTAPVSTVLKPGNVEAMSSCVPLTFGMISKLGWEVTLWAISVSVRNSWVDRVNEQVQILNNLTSSKLSYNLVAHKSNLHLEATCMSEYKSHSGETIKLVGAIDGIFLIKSSSMDRATKVCNLNNIVNLAILENFNMVIVQYEKTVVVIPLNELENLTNLNLQNRGTKLASSVSYFNVGIFHNEPLLVLMKFRNNRSYYKCLMPIMASTNSSLSSNSMLVYQNYPFALNVIHEFCIPGQSTRVFFFKRKLCIANGNCFDVVDLVNKIITQSLPSTDVCLADGLSVTSGNRTNSSSSAPGIKSLAMAIYRVNKLFLLCFEDYALYIDRMGQLTQPNLVINFLVKPISFKFVFPNYLVIVGKLFIEIRYVDSGNLFLILRIPGAHILDDNQLLLSSSSKQKLNTGNTRLEVSGANSSKKSVFLSIQSKYLPQALLQLSTDDDSVINPETEHIDNPYRSKSVYDVNEKEGSAVSRIKYRFDAESLQTVSEASDLIAIGQENDFSNVSASDQSLFKYTTPLTNSVSLSPQKSKFPGFASSQHSQKNYTNNYIMEDVPSPHKSGTRHSSSGTNLRASADYESNNRFQQSRQSSQSAFITRHKSSLNNLSASGSNASGSSHFFSSFLSGSNNSNRNSSLFNIGSSSNGSQTNYNHEHYCIVELVLP</sequence>
<evidence type="ECO:0000313" key="6">
    <source>
        <dbReference type="Proteomes" id="UP000187283"/>
    </source>
</evidence>
<dbReference type="InterPro" id="IPR001180">
    <property type="entry name" value="CNH_dom"/>
</dbReference>
<feature type="region of interest" description="Disordered" evidence="2">
    <location>
        <begin position="1660"/>
        <end position="1682"/>
    </location>
</feature>
<dbReference type="Gene3D" id="2.30.29.30">
    <property type="entry name" value="Pleckstrin-homology domain (PH domain)/Phosphotyrosine-binding domain (PTB)"/>
    <property type="match status" value="1"/>
</dbReference>
<feature type="region of interest" description="Disordered" evidence="2">
    <location>
        <begin position="478"/>
        <end position="529"/>
    </location>
</feature>
<feature type="domain" description="CNH" evidence="4">
    <location>
        <begin position="1192"/>
        <end position="1511"/>
    </location>
</feature>
<dbReference type="PANTHER" id="PTHR46572">
    <property type="entry name" value="RHO1 GDP-GTP EXCHANGE PROTEIN 1-RELATED"/>
    <property type="match status" value="1"/>
</dbReference>
<feature type="compositionally biased region" description="Polar residues" evidence="2">
    <location>
        <begin position="597"/>
        <end position="612"/>
    </location>
</feature>
<dbReference type="SMART" id="SM00325">
    <property type="entry name" value="RhoGEF"/>
    <property type="match status" value="1"/>
</dbReference>
<evidence type="ECO:0000313" key="5">
    <source>
        <dbReference type="EMBL" id="OMJ13284.1"/>
    </source>
</evidence>
<dbReference type="SMART" id="SM00036">
    <property type="entry name" value="CNH"/>
    <property type="match status" value="1"/>
</dbReference>
<feature type="region of interest" description="Disordered" evidence="2">
    <location>
        <begin position="553"/>
        <end position="629"/>
    </location>
</feature>
<dbReference type="InterPro" id="IPR011993">
    <property type="entry name" value="PH-like_dom_sf"/>
</dbReference>
<evidence type="ECO:0000256" key="2">
    <source>
        <dbReference type="SAM" id="MobiDB-lite"/>
    </source>
</evidence>
<protein>
    <submittedName>
        <fullName evidence="5">Rho1 guanine nucleotide exchange factor 2</fullName>
    </submittedName>
</protein>
<feature type="compositionally biased region" description="Low complexity" evidence="2">
    <location>
        <begin position="1064"/>
        <end position="1086"/>
    </location>
</feature>
<dbReference type="GO" id="GO:0005085">
    <property type="term" value="F:guanyl-nucleotide exchange factor activity"/>
    <property type="evidence" value="ECO:0007669"/>
    <property type="project" value="UniProtKB-KW"/>
</dbReference>
<dbReference type="Gene3D" id="1.20.900.10">
    <property type="entry name" value="Dbl homology (DH) domain"/>
    <property type="match status" value="1"/>
</dbReference>
<organism evidence="5 6">
    <name type="scientific">Smittium culicis</name>
    <dbReference type="NCBI Taxonomy" id="133412"/>
    <lineage>
        <taxon>Eukaryota</taxon>
        <taxon>Fungi</taxon>
        <taxon>Fungi incertae sedis</taxon>
        <taxon>Zoopagomycota</taxon>
        <taxon>Kickxellomycotina</taxon>
        <taxon>Harpellomycetes</taxon>
        <taxon>Harpellales</taxon>
        <taxon>Legeriomycetaceae</taxon>
        <taxon>Smittium</taxon>
    </lineage>
</organism>
<dbReference type="Proteomes" id="UP000187283">
    <property type="component" value="Unassembled WGS sequence"/>
</dbReference>
<dbReference type="PROSITE" id="PS50219">
    <property type="entry name" value="CNH"/>
    <property type="match status" value="1"/>
</dbReference>
<feature type="region of interest" description="Disordered" evidence="2">
    <location>
        <begin position="137"/>
        <end position="158"/>
    </location>
</feature>
<dbReference type="SUPFAM" id="SSF48065">
    <property type="entry name" value="DBL homology domain (DH-domain)"/>
    <property type="match status" value="1"/>
</dbReference>
<feature type="compositionally biased region" description="Basic and acidic residues" evidence="2">
    <location>
        <begin position="181"/>
        <end position="193"/>
    </location>
</feature>
<dbReference type="InterPro" id="IPR035899">
    <property type="entry name" value="DBL_dom_sf"/>
</dbReference>
<feature type="region of interest" description="Disordered" evidence="2">
    <location>
        <begin position="289"/>
        <end position="322"/>
    </location>
</feature>
<comment type="caution">
    <text evidence="5">The sequence shown here is derived from an EMBL/GenBank/DDBJ whole genome shotgun (WGS) entry which is preliminary data.</text>
</comment>
<feature type="region of interest" description="Disordered" evidence="2">
    <location>
        <begin position="1052"/>
        <end position="1092"/>
    </location>
</feature>
<feature type="compositionally biased region" description="Low complexity" evidence="2">
    <location>
        <begin position="567"/>
        <end position="582"/>
    </location>
</feature>
<feature type="region of interest" description="Disordered" evidence="2">
    <location>
        <begin position="432"/>
        <end position="460"/>
    </location>
</feature>
<feature type="domain" description="DH" evidence="3">
    <location>
        <begin position="716"/>
        <end position="907"/>
    </location>
</feature>
<dbReference type="InterPro" id="IPR000219">
    <property type="entry name" value="DH_dom"/>
</dbReference>
<evidence type="ECO:0000259" key="3">
    <source>
        <dbReference type="PROSITE" id="PS50010"/>
    </source>
</evidence>
<name>A0A1R1XF70_9FUNG</name>
<evidence type="ECO:0000259" key="4">
    <source>
        <dbReference type="PROSITE" id="PS50219"/>
    </source>
</evidence>
<feature type="compositionally biased region" description="Polar residues" evidence="2">
    <location>
        <begin position="1673"/>
        <end position="1682"/>
    </location>
</feature>
<reference evidence="5 6" key="1">
    <citation type="submission" date="2017-01" db="EMBL/GenBank/DDBJ databases">
        <authorList>
            <person name="Mah S.A."/>
            <person name="Swanson W.J."/>
            <person name="Moy G.W."/>
            <person name="Vacquier V.D."/>
        </authorList>
    </citation>
    <scope>NUCLEOTIDE SEQUENCE [LARGE SCALE GENOMIC DNA]</scope>
    <source>
        <strain evidence="5 6">GSMNP</strain>
    </source>
</reference>
<feature type="compositionally biased region" description="Polar residues" evidence="2">
    <location>
        <begin position="303"/>
        <end position="320"/>
    </location>
</feature>
<dbReference type="Pfam" id="PF00780">
    <property type="entry name" value="CNH"/>
    <property type="match status" value="1"/>
</dbReference>
<feature type="region of interest" description="Disordered" evidence="2">
    <location>
        <begin position="242"/>
        <end position="261"/>
    </location>
</feature>
<keyword evidence="6" id="KW-1185">Reference proteome</keyword>